<dbReference type="PANTHER" id="PTHR30093">
    <property type="entry name" value="GENERAL SECRETION PATHWAY PROTEIN G"/>
    <property type="match status" value="1"/>
</dbReference>
<evidence type="ECO:0000256" key="4">
    <source>
        <dbReference type="ARBA" id="ARBA00022989"/>
    </source>
</evidence>
<accession>A0A928HJ40</accession>
<proteinExistence type="predicted"/>
<dbReference type="Gene3D" id="3.30.700.10">
    <property type="entry name" value="Glycoprotein, Type 4 Pilin"/>
    <property type="match status" value="1"/>
</dbReference>
<dbReference type="InterPro" id="IPR000983">
    <property type="entry name" value="Bac_GSPG_pilin"/>
</dbReference>
<evidence type="ECO:0000256" key="1">
    <source>
        <dbReference type="ARBA" id="ARBA00004167"/>
    </source>
</evidence>
<keyword evidence="3" id="KW-0812">Transmembrane</keyword>
<dbReference type="NCBIfam" id="TIGR02532">
    <property type="entry name" value="IV_pilin_GFxxxE"/>
    <property type="match status" value="1"/>
</dbReference>
<dbReference type="AlphaFoldDB" id="A0A928HJ40"/>
<dbReference type="Pfam" id="PF07963">
    <property type="entry name" value="N_methyl"/>
    <property type="match status" value="1"/>
</dbReference>
<dbReference type="GO" id="GO:0016020">
    <property type="term" value="C:membrane"/>
    <property type="evidence" value="ECO:0007669"/>
    <property type="project" value="UniProtKB-SubCell"/>
</dbReference>
<dbReference type="InterPro" id="IPR045584">
    <property type="entry name" value="Pilin-like"/>
</dbReference>
<keyword evidence="4" id="KW-1133">Transmembrane helix</keyword>
<dbReference type="PROSITE" id="PS00409">
    <property type="entry name" value="PROKAR_NTER_METHYL"/>
    <property type="match status" value="1"/>
</dbReference>
<evidence type="ECO:0000256" key="3">
    <source>
        <dbReference type="ARBA" id="ARBA00022692"/>
    </source>
</evidence>
<organism evidence="6 7">
    <name type="scientific">Candidatus Avelusimicrobium gallicola</name>
    <dbReference type="NCBI Taxonomy" id="2562704"/>
    <lineage>
        <taxon>Bacteria</taxon>
        <taxon>Pseudomonadati</taxon>
        <taxon>Elusimicrobiota</taxon>
        <taxon>Elusimicrobia</taxon>
        <taxon>Elusimicrobiales</taxon>
        <taxon>Elusimicrobiaceae</taxon>
        <taxon>Candidatus Avelusimicrobium</taxon>
    </lineage>
</organism>
<comment type="subcellular location">
    <subcellularLocation>
        <location evidence="1">Membrane</location>
        <topology evidence="1">Single-pass membrane protein</topology>
    </subcellularLocation>
</comment>
<keyword evidence="5" id="KW-0472">Membrane</keyword>
<gene>
    <name evidence="6" type="ORF">E7027_05940</name>
</gene>
<dbReference type="InterPro" id="IPR012902">
    <property type="entry name" value="N_methyl_site"/>
</dbReference>
<dbReference type="GO" id="GO:0015627">
    <property type="term" value="C:type II protein secretion system complex"/>
    <property type="evidence" value="ECO:0007669"/>
    <property type="project" value="InterPro"/>
</dbReference>
<comment type="caution">
    <text evidence="6">The sequence shown here is derived from an EMBL/GenBank/DDBJ whole genome shotgun (WGS) entry which is preliminary data.</text>
</comment>
<sequence>MKKGFTLIELLVVVLIIGILSAVALPQYTKSVEKARASEAVSMMKSLSAGFEEYVLANGTLPNSFEELTLLPSNTTPDADGCIASKNFRYCIQNGPRLQSWRKGGAYDWQYGFIWYSSMQNIGTAGKKFYCYVQKNSQADKLKICPSLTSAAKIQSPTASNFEWYALD</sequence>
<keyword evidence="2" id="KW-0488">Methylation</keyword>
<evidence type="ECO:0000256" key="5">
    <source>
        <dbReference type="ARBA" id="ARBA00023136"/>
    </source>
</evidence>
<evidence type="ECO:0000313" key="6">
    <source>
        <dbReference type="EMBL" id="MBE6421645.1"/>
    </source>
</evidence>
<dbReference type="GO" id="GO:0015628">
    <property type="term" value="P:protein secretion by the type II secretion system"/>
    <property type="evidence" value="ECO:0007669"/>
    <property type="project" value="InterPro"/>
</dbReference>
<dbReference type="PANTHER" id="PTHR30093:SF44">
    <property type="entry name" value="TYPE II SECRETION SYSTEM CORE PROTEIN G"/>
    <property type="match status" value="1"/>
</dbReference>
<dbReference type="EMBL" id="SUVG01000007">
    <property type="protein sequence ID" value="MBE6421645.1"/>
    <property type="molecule type" value="Genomic_DNA"/>
</dbReference>
<protein>
    <submittedName>
        <fullName evidence="6">Prepilin-type N-terminal cleavage/methylation domain-containing protein</fullName>
    </submittedName>
</protein>
<dbReference type="PRINTS" id="PR00813">
    <property type="entry name" value="BCTERIALGSPG"/>
</dbReference>
<dbReference type="SUPFAM" id="SSF54523">
    <property type="entry name" value="Pili subunits"/>
    <property type="match status" value="1"/>
</dbReference>
<evidence type="ECO:0000256" key="2">
    <source>
        <dbReference type="ARBA" id="ARBA00022481"/>
    </source>
</evidence>
<name>A0A928HJ40_9BACT</name>
<reference evidence="6" key="1">
    <citation type="submission" date="2019-04" db="EMBL/GenBank/DDBJ databases">
        <title>Evolution of Biomass-Degrading Anaerobic Consortia Revealed by Metagenomics.</title>
        <authorList>
            <person name="Peng X."/>
        </authorList>
    </citation>
    <scope>NUCLEOTIDE SEQUENCE</scope>
    <source>
        <strain evidence="6">SIG66</strain>
    </source>
</reference>
<evidence type="ECO:0000313" key="7">
    <source>
        <dbReference type="Proteomes" id="UP000725649"/>
    </source>
</evidence>
<dbReference type="Proteomes" id="UP000725649">
    <property type="component" value="Unassembled WGS sequence"/>
</dbReference>